<name>A0AAD4TBX3_9MAGN</name>
<gene>
    <name evidence="2" type="ORF">MKW98_021541</name>
</gene>
<comment type="caution">
    <text evidence="2">The sequence shown here is derived from an EMBL/GenBank/DDBJ whole genome shotgun (WGS) entry which is preliminary data.</text>
</comment>
<evidence type="ECO:0000256" key="1">
    <source>
        <dbReference type="SAM" id="Phobius"/>
    </source>
</evidence>
<protein>
    <submittedName>
        <fullName evidence="2">Uncharacterized protein</fullName>
    </submittedName>
</protein>
<sequence length="88" mass="9539">CNTGGAQIDIGYVESCDSCDNACGSQASNTICVPPFTDKGAYKYACNCCLRESHYSWNYTGAASPTTTSLSFLPFSLFLSFVLNMLFF</sequence>
<dbReference type="AlphaFoldDB" id="A0AAD4TBX3"/>
<keyword evidence="1" id="KW-1133">Transmembrane helix</keyword>
<feature type="non-terminal residue" evidence="2">
    <location>
        <position position="1"/>
    </location>
</feature>
<organism evidence="2 3">
    <name type="scientific">Papaver atlanticum</name>
    <dbReference type="NCBI Taxonomy" id="357466"/>
    <lineage>
        <taxon>Eukaryota</taxon>
        <taxon>Viridiplantae</taxon>
        <taxon>Streptophyta</taxon>
        <taxon>Embryophyta</taxon>
        <taxon>Tracheophyta</taxon>
        <taxon>Spermatophyta</taxon>
        <taxon>Magnoliopsida</taxon>
        <taxon>Ranunculales</taxon>
        <taxon>Papaveraceae</taxon>
        <taxon>Papaveroideae</taxon>
        <taxon>Papaver</taxon>
    </lineage>
</organism>
<reference evidence="2" key="1">
    <citation type="submission" date="2022-04" db="EMBL/GenBank/DDBJ databases">
        <title>A functionally conserved STORR gene fusion in Papaver species that diverged 16.8 million years ago.</title>
        <authorList>
            <person name="Catania T."/>
        </authorList>
    </citation>
    <scope>NUCLEOTIDE SEQUENCE</scope>
    <source>
        <strain evidence="2">S-188037</strain>
    </source>
</reference>
<accession>A0AAD4TBX3</accession>
<keyword evidence="3" id="KW-1185">Reference proteome</keyword>
<dbReference type="Proteomes" id="UP001202328">
    <property type="component" value="Unassembled WGS sequence"/>
</dbReference>
<feature type="transmembrane region" description="Helical" evidence="1">
    <location>
        <begin position="69"/>
        <end position="87"/>
    </location>
</feature>
<proteinExistence type="predicted"/>
<keyword evidence="1" id="KW-0812">Transmembrane</keyword>
<evidence type="ECO:0000313" key="2">
    <source>
        <dbReference type="EMBL" id="KAI3948935.1"/>
    </source>
</evidence>
<evidence type="ECO:0000313" key="3">
    <source>
        <dbReference type="Proteomes" id="UP001202328"/>
    </source>
</evidence>
<dbReference type="EMBL" id="JAJJMB010003208">
    <property type="protein sequence ID" value="KAI3948935.1"/>
    <property type="molecule type" value="Genomic_DNA"/>
</dbReference>
<keyword evidence="1" id="KW-0472">Membrane</keyword>